<protein>
    <submittedName>
        <fullName evidence="1">Uncharacterized protein</fullName>
    </submittedName>
</protein>
<dbReference type="EMBL" id="JTDF01007187">
    <property type="protein sequence ID" value="KAF8565187.1"/>
    <property type="molecule type" value="Genomic_DNA"/>
</dbReference>
<proteinExistence type="predicted"/>
<sequence>MHRGPVKDKTPEGSAKRGRLLQALRSTHLERNEGVLDQLICNPRDPCQDLIRTARFDGLRLPPSTVASGTPCLHCHRVPNLASLTSTTTTFHSQVTTPLTEFSRPHEINPRSGTFATGPEESHSLKVTMENALNSAIPLHRRPLTRSAATPKVTPASSIANRMPARSALFGRTNGVSQTPLHNPSSVSGNCQCRRNLVSYYHTVCCPLSFYYLLVSCGPQCFRVSIVQNSNTPRRISHSI</sequence>
<reference evidence="1 2" key="1">
    <citation type="submission" date="2019-07" db="EMBL/GenBank/DDBJ databases">
        <title>Annotation for the trematode Paragonimus westermani.</title>
        <authorList>
            <person name="Choi Y.-J."/>
        </authorList>
    </citation>
    <scope>NUCLEOTIDE SEQUENCE [LARGE SCALE GENOMIC DNA]</scope>
    <source>
        <strain evidence="1">180907_Pwestermani</strain>
    </source>
</reference>
<evidence type="ECO:0000313" key="2">
    <source>
        <dbReference type="Proteomes" id="UP000699462"/>
    </source>
</evidence>
<dbReference type="OrthoDB" id="10400262at2759"/>
<gene>
    <name evidence="1" type="ORF">P879_08541</name>
</gene>
<accession>A0A8T0DEJ7</accession>
<dbReference type="Proteomes" id="UP000699462">
    <property type="component" value="Unassembled WGS sequence"/>
</dbReference>
<organism evidence="1 2">
    <name type="scientific">Paragonimus westermani</name>
    <dbReference type="NCBI Taxonomy" id="34504"/>
    <lineage>
        <taxon>Eukaryota</taxon>
        <taxon>Metazoa</taxon>
        <taxon>Spiralia</taxon>
        <taxon>Lophotrochozoa</taxon>
        <taxon>Platyhelminthes</taxon>
        <taxon>Trematoda</taxon>
        <taxon>Digenea</taxon>
        <taxon>Plagiorchiida</taxon>
        <taxon>Troglotremata</taxon>
        <taxon>Troglotrematidae</taxon>
        <taxon>Paragonimus</taxon>
    </lineage>
</organism>
<dbReference type="AlphaFoldDB" id="A0A8T0DEJ7"/>
<comment type="caution">
    <text evidence="1">The sequence shown here is derived from an EMBL/GenBank/DDBJ whole genome shotgun (WGS) entry which is preliminary data.</text>
</comment>
<evidence type="ECO:0000313" key="1">
    <source>
        <dbReference type="EMBL" id="KAF8565187.1"/>
    </source>
</evidence>
<name>A0A8T0DEJ7_9TREM</name>
<keyword evidence="2" id="KW-1185">Reference proteome</keyword>